<dbReference type="AlphaFoldDB" id="A0A4V2SQC7"/>
<keyword evidence="9 13" id="KW-0472">Membrane</keyword>
<dbReference type="InterPro" id="IPR022645">
    <property type="entry name" value="SecD/SecF_bac"/>
</dbReference>
<dbReference type="InterPro" id="IPR022813">
    <property type="entry name" value="SecD/SecF_arch_bac"/>
</dbReference>
<dbReference type="PANTHER" id="PTHR30081:SF8">
    <property type="entry name" value="PROTEIN TRANSLOCASE SUBUNIT SECF"/>
    <property type="match status" value="1"/>
</dbReference>
<keyword evidence="5 13" id="KW-0812">Transmembrane</keyword>
<dbReference type="HAMAP" id="MF_01464_B">
    <property type="entry name" value="SecF_B"/>
    <property type="match status" value="1"/>
</dbReference>
<keyword evidence="7 13" id="KW-1133">Transmembrane helix</keyword>
<comment type="similarity">
    <text evidence="12">In the N-terminal section; belongs to the SecD/SecF family. SecD subfamily.</text>
</comment>
<evidence type="ECO:0000256" key="2">
    <source>
        <dbReference type="ARBA" id="ARBA00022448"/>
    </source>
</evidence>
<dbReference type="PRINTS" id="PR01755">
    <property type="entry name" value="SECFTRNLCASE"/>
</dbReference>
<evidence type="ECO:0000256" key="8">
    <source>
        <dbReference type="ARBA" id="ARBA00023010"/>
    </source>
</evidence>
<evidence type="ECO:0000256" key="10">
    <source>
        <dbReference type="ARBA" id="ARBA00059018"/>
    </source>
</evidence>
<keyword evidence="6 13" id="KW-0653">Protein transport</keyword>
<dbReference type="RefSeq" id="WP_200287704.1">
    <property type="nucleotide sequence ID" value="NZ_JACIGF010000001.1"/>
</dbReference>
<dbReference type="GO" id="GO:0015450">
    <property type="term" value="F:protein-transporting ATPase activity"/>
    <property type="evidence" value="ECO:0007669"/>
    <property type="project" value="InterPro"/>
</dbReference>
<keyword evidence="8 13" id="KW-0811">Translocation</keyword>
<evidence type="ECO:0000256" key="6">
    <source>
        <dbReference type="ARBA" id="ARBA00022927"/>
    </source>
</evidence>
<dbReference type="Proteomes" id="UP000295399">
    <property type="component" value="Unassembled WGS sequence"/>
</dbReference>
<evidence type="ECO:0000256" key="4">
    <source>
        <dbReference type="ARBA" id="ARBA00022519"/>
    </source>
</evidence>
<dbReference type="Pfam" id="PF07549">
    <property type="entry name" value="Sec_GG"/>
    <property type="match status" value="1"/>
</dbReference>
<keyword evidence="16" id="KW-1185">Reference proteome</keyword>
<feature type="transmembrane region" description="Helical" evidence="13">
    <location>
        <begin position="244"/>
        <end position="265"/>
    </location>
</feature>
<dbReference type="Pfam" id="PF02355">
    <property type="entry name" value="SecD_SecF_C"/>
    <property type="match status" value="1"/>
</dbReference>
<comment type="similarity">
    <text evidence="13">Belongs to the SecD/SecF family. SecF subfamily.</text>
</comment>
<dbReference type="InParanoid" id="A0A4V2SQC7"/>
<dbReference type="InterPro" id="IPR005665">
    <property type="entry name" value="SecF_bac"/>
</dbReference>
<dbReference type="NCBIfam" id="TIGR00916">
    <property type="entry name" value="2A0604s01"/>
    <property type="match status" value="1"/>
</dbReference>
<dbReference type="InterPro" id="IPR048634">
    <property type="entry name" value="SecD_SecF_C"/>
</dbReference>
<evidence type="ECO:0000256" key="3">
    <source>
        <dbReference type="ARBA" id="ARBA00022475"/>
    </source>
</evidence>
<evidence type="ECO:0000259" key="14">
    <source>
        <dbReference type="PROSITE" id="PS50156"/>
    </source>
</evidence>
<dbReference type="InterPro" id="IPR055344">
    <property type="entry name" value="SecD_SecF_C_bact"/>
</dbReference>
<dbReference type="PROSITE" id="PS50156">
    <property type="entry name" value="SSD"/>
    <property type="match status" value="1"/>
</dbReference>
<dbReference type="InterPro" id="IPR022646">
    <property type="entry name" value="SecD/SecF_CS"/>
</dbReference>
<feature type="transmembrane region" description="Helical" evidence="13">
    <location>
        <begin position="141"/>
        <end position="158"/>
    </location>
</feature>
<evidence type="ECO:0000256" key="9">
    <source>
        <dbReference type="ARBA" id="ARBA00023136"/>
    </source>
</evidence>
<accession>A0A4V2SQC7</accession>
<feature type="transmembrane region" description="Helical" evidence="13">
    <location>
        <begin position="20"/>
        <end position="38"/>
    </location>
</feature>
<evidence type="ECO:0000256" key="1">
    <source>
        <dbReference type="ARBA" id="ARBA00004651"/>
    </source>
</evidence>
<dbReference type="GO" id="GO:0043952">
    <property type="term" value="P:protein transport by the Sec complex"/>
    <property type="evidence" value="ECO:0007669"/>
    <property type="project" value="UniProtKB-UniRule"/>
</dbReference>
<feature type="transmembrane region" description="Helical" evidence="13">
    <location>
        <begin position="165"/>
        <end position="188"/>
    </location>
</feature>
<name>A0A4V2SQC7_RHOSA</name>
<evidence type="ECO:0000256" key="13">
    <source>
        <dbReference type="HAMAP-Rule" id="MF_01464"/>
    </source>
</evidence>
<dbReference type="GO" id="GO:0005886">
    <property type="term" value="C:plasma membrane"/>
    <property type="evidence" value="ECO:0007669"/>
    <property type="project" value="UniProtKB-SubCell"/>
</dbReference>
<dbReference type="FunCoup" id="A0A4V2SQC7">
    <property type="interactions" value="223"/>
</dbReference>
<evidence type="ECO:0000256" key="11">
    <source>
        <dbReference type="ARBA" id="ARBA00060856"/>
    </source>
</evidence>
<dbReference type="NCBIfam" id="TIGR00966">
    <property type="entry name" value="transloc_SecF"/>
    <property type="match status" value="1"/>
</dbReference>
<keyword evidence="2 13" id="KW-0813">Transport</keyword>
<comment type="subcellular location">
    <subcellularLocation>
        <location evidence="1 13">Cell membrane</location>
        <topology evidence="1 13">Multi-pass membrane protein</topology>
    </subcellularLocation>
</comment>
<keyword evidence="4" id="KW-0997">Cell inner membrane</keyword>
<evidence type="ECO:0000256" key="5">
    <source>
        <dbReference type="ARBA" id="ARBA00022692"/>
    </source>
</evidence>
<comment type="similarity">
    <text evidence="11">In the C-terminal section; belongs to the SecD/SecF family. SecF subfamily.</text>
</comment>
<protein>
    <recommendedName>
        <fullName evidence="13">Protein-export membrane protein SecF</fullName>
    </recommendedName>
</protein>
<sequence length="311" mass="34177">MLLKLIPADTHVNFLKARYVAYALSAILIAASMALFFTRGLNLGIDFKGGITIEVGAEQPIDIAAMRAVVNGQDVGDASIQAFGSANEALIRIARQPGEAEAQQAAVDRVKSALDDRFDNLEWRRTEVVGPKISEELFRDGIMAMSLAVIAVLVYIWFRFEWQFGLGAVIALVHDVLLTIGFFSLTGLEFNLSIVAAILTIIGYSLNDTVVVYDRIRETIRRFRKMEMVELLNLSLNQTLSRTLMTSLTTLLALFALFFFGGAVIQGFTAAMIWGVFVGTYSSIFVAAPVLLMLKVKRENLLPDEAKSSAP</sequence>
<evidence type="ECO:0000313" key="15">
    <source>
        <dbReference type="EMBL" id="TCP38496.1"/>
    </source>
</evidence>
<feature type="transmembrane region" description="Helical" evidence="13">
    <location>
        <begin position="271"/>
        <end position="294"/>
    </location>
</feature>
<dbReference type="Gene3D" id="1.20.1640.10">
    <property type="entry name" value="Multidrug efflux transporter AcrB transmembrane domain"/>
    <property type="match status" value="1"/>
</dbReference>
<organism evidence="15 16">
    <name type="scientific">Rhodothalassium salexigens DSM 2132</name>
    <dbReference type="NCBI Taxonomy" id="1188247"/>
    <lineage>
        <taxon>Bacteria</taxon>
        <taxon>Pseudomonadati</taxon>
        <taxon>Pseudomonadota</taxon>
        <taxon>Alphaproteobacteria</taxon>
        <taxon>Rhodothalassiales</taxon>
        <taxon>Rhodothalassiaceae</taxon>
        <taxon>Rhodothalassium</taxon>
    </lineage>
</organism>
<comment type="caution">
    <text evidence="15">The sequence shown here is derived from an EMBL/GenBank/DDBJ whole genome shotgun (WGS) entry which is preliminary data.</text>
</comment>
<dbReference type="GO" id="GO:0065002">
    <property type="term" value="P:intracellular protein transmembrane transport"/>
    <property type="evidence" value="ECO:0007669"/>
    <property type="project" value="UniProtKB-UniRule"/>
</dbReference>
<comment type="subunit">
    <text evidence="13">Forms a complex with SecD. Part of the essential Sec protein translocation apparatus which comprises SecA, SecYEG and auxiliary proteins SecDF-YajC and YidC.</text>
</comment>
<proteinExistence type="inferred from homology"/>
<evidence type="ECO:0000256" key="12">
    <source>
        <dbReference type="ARBA" id="ARBA00061053"/>
    </source>
</evidence>
<comment type="function">
    <text evidence="10 13">Part of the Sec protein translocase complex. Interacts with the SecYEG preprotein conducting channel. SecDF uses the proton motive force (PMF) to complete protein translocation after the ATP-dependent function of SecA.</text>
</comment>
<dbReference type="FunFam" id="1.20.1640.10:FF:000024">
    <property type="entry name" value="Multifunctional fusion protein"/>
    <property type="match status" value="1"/>
</dbReference>
<reference evidence="15 16" key="1">
    <citation type="submission" date="2019-03" db="EMBL/GenBank/DDBJ databases">
        <title>Genomic Encyclopedia of Type Strains, Phase IV (KMG-IV): sequencing the most valuable type-strain genomes for metagenomic binning, comparative biology and taxonomic classification.</title>
        <authorList>
            <person name="Goeker M."/>
        </authorList>
    </citation>
    <scope>NUCLEOTIDE SEQUENCE [LARGE SCALE GENOMIC DNA]</scope>
    <source>
        <strain evidence="15 16">DSM 2132</strain>
    </source>
</reference>
<dbReference type="PANTHER" id="PTHR30081">
    <property type="entry name" value="PROTEIN-EXPORT MEMBRANE PROTEIN SEC"/>
    <property type="match status" value="1"/>
</dbReference>
<dbReference type="GO" id="GO:0006605">
    <property type="term" value="P:protein targeting"/>
    <property type="evidence" value="ECO:0007669"/>
    <property type="project" value="UniProtKB-UniRule"/>
</dbReference>
<gene>
    <name evidence="13" type="primary">secF</name>
    <name evidence="15" type="ORF">EV659_101400</name>
</gene>
<keyword evidence="3 13" id="KW-1003">Cell membrane</keyword>
<feature type="transmembrane region" description="Helical" evidence="13">
    <location>
        <begin position="194"/>
        <end position="216"/>
    </location>
</feature>
<dbReference type="EMBL" id="SLXO01000001">
    <property type="protein sequence ID" value="TCP38496.1"/>
    <property type="molecule type" value="Genomic_DNA"/>
</dbReference>
<dbReference type="InterPro" id="IPR000731">
    <property type="entry name" value="SSD"/>
</dbReference>
<feature type="domain" description="SSD" evidence="14">
    <location>
        <begin position="161"/>
        <end position="293"/>
    </location>
</feature>
<dbReference type="SUPFAM" id="SSF82866">
    <property type="entry name" value="Multidrug efflux transporter AcrB transmembrane domain"/>
    <property type="match status" value="1"/>
</dbReference>
<evidence type="ECO:0000256" key="7">
    <source>
        <dbReference type="ARBA" id="ARBA00022989"/>
    </source>
</evidence>
<evidence type="ECO:0000313" key="16">
    <source>
        <dbReference type="Proteomes" id="UP000295399"/>
    </source>
</evidence>